<evidence type="ECO:0000313" key="3">
    <source>
        <dbReference type="Proteomes" id="UP001190926"/>
    </source>
</evidence>
<organism evidence="2 3">
    <name type="scientific">Perilla frutescens var. hirtella</name>
    <name type="common">Perilla citriodora</name>
    <name type="synonym">Perilla setoyensis</name>
    <dbReference type="NCBI Taxonomy" id="608512"/>
    <lineage>
        <taxon>Eukaryota</taxon>
        <taxon>Viridiplantae</taxon>
        <taxon>Streptophyta</taxon>
        <taxon>Embryophyta</taxon>
        <taxon>Tracheophyta</taxon>
        <taxon>Spermatophyta</taxon>
        <taxon>Magnoliopsida</taxon>
        <taxon>eudicotyledons</taxon>
        <taxon>Gunneridae</taxon>
        <taxon>Pentapetalae</taxon>
        <taxon>asterids</taxon>
        <taxon>lamiids</taxon>
        <taxon>Lamiales</taxon>
        <taxon>Lamiaceae</taxon>
        <taxon>Nepetoideae</taxon>
        <taxon>Elsholtzieae</taxon>
        <taxon>Perilla</taxon>
    </lineage>
</organism>
<name>A0AAD4IWP8_PERFH</name>
<keyword evidence="3" id="KW-1185">Reference proteome</keyword>
<gene>
    <name evidence="2" type="ORF">C2S53_017826</name>
</gene>
<proteinExistence type="predicted"/>
<feature type="compositionally biased region" description="Polar residues" evidence="1">
    <location>
        <begin position="1"/>
        <end position="11"/>
    </location>
</feature>
<comment type="caution">
    <text evidence="2">The sequence shown here is derived from an EMBL/GenBank/DDBJ whole genome shotgun (WGS) entry which is preliminary data.</text>
</comment>
<protein>
    <submittedName>
        <fullName evidence="2">Uncharacterized protein</fullName>
    </submittedName>
</protein>
<feature type="region of interest" description="Disordered" evidence="1">
    <location>
        <begin position="1"/>
        <end position="20"/>
    </location>
</feature>
<sequence length="100" mass="11476">MASTPSKSPKINLNREWQAESPTPEALDILYKNMRKQNDEMKDELKEFMCRLVKGVNPNVVSNFILEDEPLIQMYDFFLEASKEVEVSLVVISDSSARHA</sequence>
<evidence type="ECO:0000313" key="2">
    <source>
        <dbReference type="EMBL" id="KAH6822950.1"/>
    </source>
</evidence>
<dbReference type="EMBL" id="SDAM02001108">
    <property type="protein sequence ID" value="KAH6822950.1"/>
    <property type="molecule type" value="Genomic_DNA"/>
</dbReference>
<dbReference type="AlphaFoldDB" id="A0AAD4IWP8"/>
<dbReference type="Proteomes" id="UP001190926">
    <property type="component" value="Unassembled WGS sequence"/>
</dbReference>
<accession>A0AAD4IWP8</accession>
<reference evidence="2 3" key="1">
    <citation type="journal article" date="2021" name="Nat. Commun.">
        <title>Incipient diploidization of the medicinal plant Perilla within 10,000 years.</title>
        <authorList>
            <person name="Zhang Y."/>
            <person name="Shen Q."/>
            <person name="Leng L."/>
            <person name="Zhang D."/>
            <person name="Chen S."/>
            <person name="Shi Y."/>
            <person name="Ning Z."/>
            <person name="Chen S."/>
        </authorList>
    </citation>
    <scope>NUCLEOTIDE SEQUENCE [LARGE SCALE GENOMIC DNA]</scope>
    <source>
        <strain evidence="3">cv. PC099</strain>
    </source>
</reference>
<evidence type="ECO:0000256" key="1">
    <source>
        <dbReference type="SAM" id="MobiDB-lite"/>
    </source>
</evidence>